<evidence type="ECO:0000313" key="1">
    <source>
        <dbReference type="EnsemblMetazoa" id="GPPI004337-PA"/>
    </source>
</evidence>
<dbReference type="AlphaFoldDB" id="A0A1B0APZ0"/>
<evidence type="ECO:0000313" key="2">
    <source>
        <dbReference type="Proteomes" id="UP000092460"/>
    </source>
</evidence>
<dbReference type="EnsemblMetazoa" id="GPPI004337-RA">
    <property type="protein sequence ID" value="GPPI004337-PA"/>
    <property type="gene ID" value="GPPI004337"/>
</dbReference>
<dbReference type="Proteomes" id="UP000092460">
    <property type="component" value="Unassembled WGS sequence"/>
</dbReference>
<accession>A0A1B0APZ0</accession>
<protein>
    <submittedName>
        <fullName evidence="1">Uncharacterized protein</fullName>
    </submittedName>
</protein>
<name>A0A1B0APZ0_9MUSC</name>
<reference evidence="2" key="1">
    <citation type="submission" date="2015-01" db="EMBL/GenBank/DDBJ databases">
        <authorList>
            <person name="Aksoy S."/>
            <person name="Warren W."/>
            <person name="Wilson R.K."/>
        </authorList>
    </citation>
    <scope>NUCLEOTIDE SEQUENCE [LARGE SCALE GENOMIC DNA]</scope>
    <source>
        <strain evidence="2">IAEA</strain>
    </source>
</reference>
<keyword evidence="2" id="KW-1185">Reference proteome</keyword>
<proteinExistence type="predicted"/>
<dbReference type="VEuPathDB" id="VectorBase:GPPI004337"/>
<dbReference type="EMBL" id="JXJN01001618">
    <property type="status" value="NOT_ANNOTATED_CDS"/>
    <property type="molecule type" value="Genomic_DNA"/>
</dbReference>
<sequence length="169" mass="19162">MTSHLPKVITFSHNKFMLDLASESNLSEHVGITEQESFEMKYDHVVDSDGVQASPSHLAGFMLLHLTLAIYANASPIIQAQDNIRSAIDGIRSQLCEKVLENFIKRSIDCKKSPSRYLAVKCYHFSKNHEFFSFIDQSMLLSKNVVAFSTLAVIERPYKRLPRKGTILQ</sequence>
<organism evidence="1 2">
    <name type="scientific">Glossina palpalis gambiensis</name>
    <dbReference type="NCBI Taxonomy" id="67801"/>
    <lineage>
        <taxon>Eukaryota</taxon>
        <taxon>Metazoa</taxon>
        <taxon>Ecdysozoa</taxon>
        <taxon>Arthropoda</taxon>
        <taxon>Hexapoda</taxon>
        <taxon>Insecta</taxon>
        <taxon>Pterygota</taxon>
        <taxon>Neoptera</taxon>
        <taxon>Endopterygota</taxon>
        <taxon>Diptera</taxon>
        <taxon>Brachycera</taxon>
        <taxon>Muscomorpha</taxon>
        <taxon>Hippoboscoidea</taxon>
        <taxon>Glossinidae</taxon>
        <taxon>Glossina</taxon>
    </lineage>
</organism>
<reference evidence="1" key="2">
    <citation type="submission" date="2020-05" db="UniProtKB">
        <authorList>
            <consortium name="EnsemblMetazoa"/>
        </authorList>
    </citation>
    <scope>IDENTIFICATION</scope>
    <source>
        <strain evidence="1">IAEA</strain>
    </source>
</reference>